<protein>
    <submittedName>
        <fullName evidence="2">Uncharacterized protein</fullName>
    </submittedName>
</protein>
<comment type="caution">
    <text evidence="2">The sequence shown here is derived from an EMBL/GenBank/DDBJ whole genome shotgun (WGS) entry which is preliminary data.</text>
</comment>
<evidence type="ECO:0000313" key="2">
    <source>
        <dbReference type="EMBL" id="PNY17775.1"/>
    </source>
</evidence>
<reference evidence="2 3" key="1">
    <citation type="journal article" date="2014" name="Am. J. Bot.">
        <title>Genome assembly and annotation for red clover (Trifolium pratense; Fabaceae).</title>
        <authorList>
            <person name="Istvanek J."/>
            <person name="Jaros M."/>
            <person name="Krenek A."/>
            <person name="Repkova J."/>
        </authorList>
    </citation>
    <scope>NUCLEOTIDE SEQUENCE [LARGE SCALE GENOMIC DNA]</scope>
    <source>
        <strain evidence="3">cv. Tatra</strain>
        <tissue evidence="2">Young leaves</tissue>
    </source>
</reference>
<reference evidence="2 3" key="2">
    <citation type="journal article" date="2017" name="Front. Plant Sci.">
        <title>Gene Classification and Mining of Molecular Markers Useful in Red Clover (Trifolium pratense) Breeding.</title>
        <authorList>
            <person name="Istvanek J."/>
            <person name="Dluhosova J."/>
            <person name="Dluhos P."/>
            <person name="Patkova L."/>
            <person name="Nedelnik J."/>
            <person name="Repkova J."/>
        </authorList>
    </citation>
    <scope>NUCLEOTIDE SEQUENCE [LARGE SCALE GENOMIC DNA]</scope>
    <source>
        <strain evidence="3">cv. Tatra</strain>
        <tissue evidence="2">Young leaves</tissue>
    </source>
</reference>
<dbReference type="AlphaFoldDB" id="A0A2K3PR65"/>
<dbReference type="EMBL" id="ASHM01009665">
    <property type="protein sequence ID" value="PNY17775.1"/>
    <property type="molecule type" value="Genomic_DNA"/>
</dbReference>
<sequence>MVSAQEMEARLETLERGFSGLLTMRDNVDKILEDRREKLEAGETHGDGDQTDSDDASVHHDCEN</sequence>
<name>A0A2K3PR65_TRIPR</name>
<dbReference type="Proteomes" id="UP000236291">
    <property type="component" value="Unassembled WGS sequence"/>
</dbReference>
<feature type="region of interest" description="Disordered" evidence="1">
    <location>
        <begin position="34"/>
        <end position="64"/>
    </location>
</feature>
<accession>A0A2K3PR65</accession>
<proteinExistence type="predicted"/>
<feature type="compositionally biased region" description="Basic and acidic residues" evidence="1">
    <location>
        <begin position="34"/>
        <end position="48"/>
    </location>
</feature>
<organism evidence="2 3">
    <name type="scientific">Trifolium pratense</name>
    <name type="common">Red clover</name>
    <dbReference type="NCBI Taxonomy" id="57577"/>
    <lineage>
        <taxon>Eukaryota</taxon>
        <taxon>Viridiplantae</taxon>
        <taxon>Streptophyta</taxon>
        <taxon>Embryophyta</taxon>
        <taxon>Tracheophyta</taxon>
        <taxon>Spermatophyta</taxon>
        <taxon>Magnoliopsida</taxon>
        <taxon>eudicotyledons</taxon>
        <taxon>Gunneridae</taxon>
        <taxon>Pentapetalae</taxon>
        <taxon>rosids</taxon>
        <taxon>fabids</taxon>
        <taxon>Fabales</taxon>
        <taxon>Fabaceae</taxon>
        <taxon>Papilionoideae</taxon>
        <taxon>50 kb inversion clade</taxon>
        <taxon>NPAAA clade</taxon>
        <taxon>Hologalegina</taxon>
        <taxon>IRL clade</taxon>
        <taxon>Trifolieae</taxon>
        <taxon>Trifolium</taxon>
    </lineage>
</organism>
<gene>
    <name evidence="2" type="ORF">L195_g014527</name>
</gene>
<evidence type="ECO:0000313" key="3">
    <source>
        <dbReference type="Proteomes" id="UP000236291"/>
    </source>
</evidence>
<evidence type="ECO:0000256" key="1">
    <source>
        <dbReference type="SAM" id="MobiDB-lite"/>
    </source>
</evidence>